<comment type="caution">
    <text evidence="1">The sequence shown here is derived from an EMBL/GenBank/DDBJ whole genome shotgun (WGS) entry which is preliminary data.</text>
</comment>
<gene>
    <name evidence="1" type="ORF">RDWZM_004800</name>
</gene>
<evidence type="ECO:0000313" key="2">
    <source>
        <dbReference type="Proteomes" id="UP001142055"/>
    </source>
</evidence>
<name>A0A9Q0M2S8_BLOTA</name>
<dbReference type="Proteomes" id="UP001142055">
    <property type="component" value="Chromosome 2"/>
</dbReference>
<keyword evidence="2" id="KW-1185">Reference proteome</keyword>
<accession>A0A9Q0M2S8</accession>
<sequence>MICHSTIRLNELNSNIIKHIRNLFPNITKLYLASIIQFAIVIETNYLIDLLCSTGWNRQLTYLNVRLYYQNDFYYWSEGNENEQDVIRNEYQDQLRSAISEQLYRLIPILNSMIRLRYLSLNYSNYFNGDHTYRNGTISTINLPILGQLVEFYFHSFDHPRILYQSLKEYANQNENLRWLGITNDSYRMNEQMDYFTEYQHQSIDKLFEKFTRTSMIHFPVILLYSKNKLLQFINITSLTIKQHRYMAQTEPGLTMITLASLLEPLKCLQHLRVTEFVTNLCPLSKDDNRQCLISRLTSIKILEFDFSGISHLDCHSNYFGWIFPSVEILQVRYLHWRCSVCRFPDLIANVSEKMQAKCFRRLVEPWWMQCEMLHTIYAYVPAHDQYRPMFKNSKLIHQSSGKKYCRTQWMTFMERIKNVIIN</sequence>
<evidence type="ECO:0000313" key="1">
    <source>
        <dbReference type="EMBL" id="KAJ6218988.1"/>
    </source>
</evidence>
<proteinExistence type="predicted"/>
<protein>
    <submittedName>
        <fullName evidence="1">Uncharacterized protein</fullName>
    </submittedName>
</protein>
<reference evidence="1" key="1">
    <citation type="submission" date="2022-12" db="EMBL/GenBank/DDBJ databases">
        <title>Genome assemblies of Blomia tropicalis.</title>
        <authorList>
            <person name="Cui Y."/>
        </authorList>
    </citation>
    <scope>NUCLEOTIDE SEQUENCE</scope>
    <source>
        <tissue evidence="1">Adult mites</tissue>
    </source>
</reference>
<dbReference type="EMBL" id="JAPWDV010000002">
    <property type="protein sequence ID" value="KAJ6218988.1"/>
    <property type="molecule type" value="Genomic_DNA"/>
</dbReference>
<organism evidence="1 2">
    <name type="scientific">Blomia tropicalis</name>
    <name type="common">Mite</name>
    <dbReference type="NCBI Taxonomy" id="40697"/>
    <lineage>
        <taxon>Eukaryota</taxon>
        <taxon>Metazoa</taxon>
        <taxon>Ecdysozoa</taxon>
        <taxon>Arthropoda</taxon>
        <taxon>Chelicerata</taxon>
        <taxon>Arachnida</taxon>
        <taxon>Acari</taxon>
        <taxon>Acariformes</taxon>
        <taxon>Sarcoptiformes</taxon>
        <taxon>Astigmata</taxon>
        <taxon>Glycyphagoidea</taxon>
        <taxon>Echimyopodidae</taxon>
        <taxon>Blomia</taxon>
    </lineage>
</organism>
<dbReference type="AlphaFoldDB" id="A0A9Q0M2S8"/>